<protein>
    <recommendedName>
        <fullName evidence="7">Major facilitator superfamily (MFS) profile domain-containing protein</fullName>
    </recommendedName>
</protein>
<feature type="transmembrane region" description="Helical" evidence="6">
    <location>
        <begin position="256"/>
        <end position="279"/>
    </location>
</feature>
<dbReference type="Gene3D" id="3.40.30.10">
    <property type="entry name" value="Glutaredoxin"/>
    <property type="match status" value="1"/>
</dbReference>
<dbReference type="Gene3D" id="1.20.1250.20">
    <property type="entry name" value="MFS general substrate transporter like domains"/>
    <property type="match status" value="1"/>
</dbReference>
<feature type="transmembrane region" description="Helical" evidence="6">
    <location>
        <begin position="197"/>
        <end position="216"/>
    </location>
</feature>
<proteinExistence type="predicted"/>
<keyword evidence="9" id="KW-1185">Reference proteome</keyword>
<feature type="compositionally biased region" description="Basic and acidic residues" evidence="5">
    <location>
        <begin position="98"/>
        <end position="107"/>
    </location>
</feature>
<evidence type="ECO:0000259" key="7">
    <source>
        <dbReference type="PROSITE" id="PS50850"/>
    </source>
</evidence>
<dbReference type="PANTHER" id="PTHR23502">
    <property type="entry name" value="MAJOR FACILITATOR SUPERFAMILY"/>
    <property type="match status" value="1"/>
</dbReference>
<dbReference type="InterPro" id="IPR036259">
    <property type="entry name" value="MFS_trans_sf"/>
</dbReference>
<dbReference type="InterPro" id="IPR011701">
    <property type="entry name" value="MFS"/>
</dbReference>
<feature type="region of interest" description="Disordered" evidence="5">
    <location>
        <begin position="315"/>
        <end position="385"/>
    </location>
</feature>
<dbReference type="PROSITE" id="PS50850">
    <property type="entry name" value="MFS"/>
    <property type="match status" value="1"/>
</dbReference>
<feature type="compositionally biased region" description="Basic and acidic residues" evidence="5">
    <location>
        <begin position="360"/>
        <end position="369"/>
    </location>
</feature>
<dbReference type="InterPro" id="IPR036249">
    <property type="entry name" value="Thioredoxin-like_sf"/>
</dbReference>
<comment type="caution">
    <text evidence="8">The sequence shown here is derived from an EMBL/GenBank/DDBJ whole genome shotgun (WGS) entry which is preliminary data.</text>
</comment>
<gene>
    <name evidence="8" type="ORF">DL762_004866</name>
</gene>
<accession>A0ABY0H6H6</accession>
<evidence type="ECO:0000256" key="3">
    <source>
        <dbReference type="ARBA" id="ARBA00022989"/>
    </source>
</evidence>
<feature type="transmembrane region" description="Helical" evidence="6">
    <location>
        <begin position="650"/>
        <end position="671"/>
    </location>
</feature>
<dbReference type="InterPro" id="IPR020846">
    <property type="entry name" value="MFS_dom"/>
</dbReference>
<keyword evidence="4 6" id="KW-0472">Membrane</keyword>
<feature type="transmembrane region" description="Helical" evidence="6">
    <location>
        <begin position="222"/>
        <end position="249"/>
    </location>
</feature>
<feature type="region of interest" description="Disordered" evidence="5">
    <location>
        <begin position="427"/>
        <end position="464"/>
    </location>
</feature>
<evidence type="ECO:0000256" key="2">
    <source>
        <dbReference type="ARBA" id="ARBA00022692"/>
    </source>
</evidence>
<dbReference type="SUPFAM" id="SSF103473">
    <property type="entry name" value="MFS general substrate transporter"/>
    <property type="match status" value="1"/>
</dbReference>
<evidence type="ECO:0000313" key="8">
    <source>
        <dbReference type="EMBL" id="RYO86163.1"/>
    </source>
</evidence>
<feature type="transmembrane region" description="Helical" evidence="6">
    <location>
        <begin position="745"/>
        <end position="767"/>
    </location>
</feature>
<evidence type="ECO:0000256" key="5">
    <source>
        <dbReference type="SAM" id="MobiDB-lite"/>
    </source>
</evidence>
<reference evidence="8 9" key="1">
    <citation type="submission" date="2018-06" db="EMBL/GenBank/DDBJ databases">
        <title>Complete Genomes of Monosporascus.</title>
        <authorList>
            <person name="Robinson A.J."/>
            <person name="Natvig D.O."/>
        </authorList>
    </citation>
    <scope>NUCLEOTIDE SEQUENCE [LARGE SCALE GENOMIC DNA]</scope>
    <source>
        <strain evidence="8 9">CBS 609.92</strain>
    </source>
</reference>
<feature type="transmembrane region" description="Helical" evidence="6">
    <location>
        <begin position="723"/>
        <end position="739"/>
    </location>
</feature>
<feature type="region of interest" description="Disordered" evidence="5">
    <location>
        <begin position="396"/>
        <end position="415"/>
    </location>
</feature>
<sequence>MAASDSQVPRRTWLFSARKSARHEDPSGTEKKKQPRWNMGMLNDKETIEVPGSVLLIAEDRNEPLGLRNAPARTSHSSLPTGLPYEEQQQRSRPATAPKDEKKKTKDGQIILEPQPDDSHNDPLNWPAWRRDLALLSLGLYCNLAFFIESIRLATTKKDYGIDVEDVALTTGLYMMGLGIGCVVFSPTAILYGKRPVYLFSAVLFVLSAVWCALSPNFTSLILARIFQGIAVSPVECLPSATIAEIFFLHERAYRIGVYTLLLLGGKNLVPLVSAVIIEGLSWRWVFWIVAMVIVFCGVLLYIFVPETFWDRTPVPRSRRHPRRPGIFTRRSASGQSVPRLAHAAKEPTPADTTRVSHPTVEKSAKDFQEGAAQSPTSPIRHKNVHVGFVPDVRSDSATTAGQAGDSPLPLVMGLNGDEKTTLARSLEHETNQSAEPRSPSVHSGSRTDRHVSLSNPVSRRGSVTLEKPLAQASEMHNSDLGQTLRDHFRDPEAGLPRHAHDMLSDTESEKMSTSNMAGTTKGQLYTHALRQAPPKSFSQQLKIYHGRLSQDKWWKVAIRPFILFSYPAVLWSSAIYACSVGWLIVISESVALIYREGTYHFNALQTGLVYISPFVGGVLGTAVAGKVSDVIVRAMARRNGGLYEPEFRLVMAAPIAITTVIGLMGFGWSADVGNPWIVPTLFFGVVSFGCSLGSTTSITFCVDSYRQYAGEALVTLNFSKNVLHGLVFSLFVTEWLAHEGPKTVYIWIGIMQLIIVLFTIPMYIYGKRARMWTVRKNFMEACPARISRQLTYQVAGYVYEKQLTSKHCNFQVLLTAAQARNHRLMPLTRNNVACRPNEAAPGSERIARLFNRQDICYNPGASRTEPDLHTLLSSSSRRPLITLWTASWCATCRVVSPLLQSVIKSGVGEAEGGVGYCTIEYDAPDMMSGGLGITYMITSIPTLLSFDAGEAQTQTKVTDARKLADRPFLEEWIRAEARRQGGRGGRGGRVGSGILGGLFDSWK</sequence>
<dbReference type="EMBL" id="QJNS01000121">
    <property type="protein sequence ID" value="RYO86163.1"/>
    <property type="molecule type" value="Genomic_DNA"/>
</dbReference>
<feature type="region of interest" description="Disordered" evidence="5">
    <location>
        <begin position="1"/>
        <end position="44"/>
    </location>
</feature>
<evidence type="ECO:0000256" key="1">
    <source>
        <dbReference type="ARBA" id="ARBA00004141"/>
    </source>
</evidence>
<keyword evidence="2 6" id="KW-0812">Transmembrane</keyword>
<evidence type="ECO:0000256" key="4">
    <source>
        <dbReference type="ARBA" id="ARBA00023136"/>
    </source>
</evidence>
<dbReference type="Proteomes" id="UP000294003">
    <property type="component" value="Unassembled WGS sequence"/>
</dbReference>
<dbReference type="PANTHER" id="PTHR23502:SF4">
    <property type="entry name" value="MAJOR FACILITATOR SUPERFAMILY (MFS) PROFILE DOMAIN-CONTAINING PROTEIN-RELATED"/>
    <property type="match status" value="1"/>
</dbReference>
<feature type="transmembrane region" description="Helical" evidence="6">
    <location>
        <begin position="677"/>
        <end position="703"/>
    </location>
</feature>
<feature type="region of interest" description="Disordered" evidence="5">
    <location>
        <begin position="66"/>
        <end position="123"/>
    </location>
</feature>
<feature type="domain" description="Major facilitator superfamily (MFS) profile" evidence="7">
    <location>
        <begin position="131"/>
        <end position="768"/>
    </location>
</feature>
<evidence type="ECO:0000256" key="6">
    <source>
        <dbReference type="SAM" id="Phobius"/>
    </source>
</evidence>
<feature type="transmembrane region" description="Helical" evidence="6">
    <location>
        <begin position="285"/>
        <end position="305"/>
    </location>
</feature>
<dbReference type="SUPFAM" id="SSF52833">
    <property type="entry name" value="Thioredoxin-like"/>
    <property type="match status" value="1"/>
</dbReference>
<name>A0ABY0H6H6_9PEZI</name>
<dbReference type="Gene3D" id="1.20.1720.10">
    <property type="entry name" value="Multidrug resistance protein D"/>
    <property type="match status" value="1"/>
</dbReference>
<feature type="compositionally biased region" description="Polar residues" evidence="5">
    <location>
        <begin position="432"/>
        <end position="445"/>
    </location>
</feature>
<keyword evidence="3 6" id="KW-1133">Transmembrane helix</keyword>
<feature type="transmembrane region" description="Helical" evidence="6">
    <location>
        <begin position="608"/>
        <end position="629"/>
    </location>
</feature>
<comment type="subcellular location">
    <subcellularLocation>
        <location evidence="1">Membrane</location>
        <topology evidence="1">Multi-pass membrane protein</topology>
    </subcellularLocation>
</comment>
<dbReference type="Pfam" id="PF07690">
    <property type="entry name" value="MFS_1"/>
    <property type="match status" value="2"/>
</dbReference>
<organism evidence="8 9">
    <name type="scientific">Monosporascus cannonballus</name>
    <dbReference type="NCBI Taxonomy" id="155416"/>
    <lineage>
        <taxon>Eukaryota</taxon>
        <taxon>Fungi</taxon>
        <taxon>Dikarya</taxon>
        <taxon>Ascomycota</taxon>
        <taxon>Pezizomycotina</taxon>
        <taxon>Sordariomycetes</taxon>
        <taxon>Xylariomycetidae</taxon>
        <taxon>Xylariales</taxon>
        <taxon>Xylariales incertae sedis</taxon>
        <taxon>Monosporascus</taxon>
    </lineage>
</organism>
<evidence type="ECO:0000313" key="9">
    <source>
        <dbReference type="Proteomes" id="UP000294003"/>
    </source>
</evidence>
<feature type="transmembrane region" description="Helical" evidence="6">
    <location>
        <begin position="167"/>
        <end position="185"/>
    </location>
</feature>
<feature type="compositionally biased region" description="Basic and acidic residues" evidence="5">
    <location>
        <begin position="22"/>
        <end position="32"/>
    </location>
</feature>
<feature type="transmembrane region" description="Helical" evidence="6">
    <location>
        <begin position="562"/>
        <end position="588"/>
    </location>
</feature>
<feature type="transmembrane region" description="Helical" evidence="6">
    <location>
        <begin position="133"/>
        <end position="155"/>
    </location>
</feature>